<dbReference type="InterPro" id="IPR000160">
    <property type="entry name" value="GGDEF_dom"/>
</dbReference>
<organism evidence="1 2">
    <name type="scientific">Capsulimonas corticalis</name>
    <dbReference type="NCBI Taxonomy" id="2219043"/>
    <lineage>
        <taxon>Bacteria</taxon>
        <taxon>Bacillati</taxon>
        <taxon>Armatimonadota</taxon>
        <taxon>Armatimonadia</taxon>
        <taxon>Capsulimonadales</taxon>
        <taxon>Capsulimonadaceae</taxon>
        <taxon>Capsulimonas</taxon>
    </lineage>
</organism>
<protein>
    <submittedName>
        <fullName evidence="1">Uncharacterized protein</fullName>
    </submittedName>
</protein>
<dbReference type="InterPro" id="IPR050469">
    <property type="entry name" value="Diguanylate_Cyclase"/>
</dbReference>
<name>A0A402D5L5_9BACT</name>
<dbReference type="InterPro" id="IPR029787">
    <property type="entry name" value="Nucleotide_cyclase"/>
</dbReference>
<accession>A0A402D5L5</accession>
<dbReference type="CDD" id="cd01949">
    <property type="entry name" value="GGDEF"/>
    <property type="match status" value="1"/>
</dbReference>
<dbReference type="KEGG" id="ccot:CCAX7_18710"/>
<dbReference type="Pfam" id="PF00990">
    <property type="entry name" value="GGDEF"/>
    <property type="match status" value="1"/>
</dbReference>
<proteinExistence type="predicted"/>
<dbReference type="GO" id="GO:0005886">
    <property type="term" value="C:plasma membrane"/>
    <property type="evidence" value="ECO:0007669"/>
    <property type="project" value="TreeGrafter"/>
</dbReference>
<dbReference type="FunFam" id="3.30.70.270:FF:000001">
    <property type="entry name" value="Diguanylate cyclase domain protein"/>
    <property type="match status" value="1"/>
</dbReference>
<dbReference type="Gene3D" id="3.30.70.270">
    <property type="match status" value="1"/>
</dbReference>
<reference evidence="1 2" key="1">
    <citation type="journal article" date="2019" name="Int. J. Syst. Evol. Microbiol.">
        <title>Capsulimonas corticalis gen. nov., sp. nov., an aerobic capsulated bacterium, of a novel bacterial order, Capsulimonadales ord. nov., of the class Armatimonadia of the phylum Armatimonadetes.</title>
        <authorList>
            <person name="Li J."/>
            <person name="Kudo C."/>
            <person name="Tonouchi A."/>
        </authorList>
    </citation>
    <scope>NUCLEOTIDE SEQUENCE [LARGE SCALE GENOMIC DNA]</scope>
    <source>
        <strain evidence="1 2">AX-7</strain>
    </source>
</reference>
<evidence type="ECO:0000313" key="1">
    <source>
        <dbReference type="EMBL" id="BDI29820.1"/>
    </source>
</evidence>
<dbReference type="PANTHER" id="PTHR45138:SF9">
    <property type="entry name" value="DIGUANYLATE CYCLASE DGCM-RELATED"/>
    <property type="match status" value="1"/>
</dbReference>
<dbReference type="EMBL" id="AP025739">
    <property type="protein sequence ID" value="BDI29820.1"/>
    <property type="molecule type" value="Genomic_DNA"/>
</dbReference>
<dbReference type="NCBIfam" id="TIGR00254">
    <property type="entry name" value="GGDEF"/>
    <property type="match status" value="1"/>
</dbReference>
<dbReference type="SUPFAM" id="SSF55073">
    <property type="entry name" value="Nucleotide cyclase"/>
    <property type="match status" value="1"/>
</dbReference>
<gene>
    <name evidence="1" type="ORF">CCAX7_18710</name>
</gene>
<dbReference type="Proteomes" id="UP000287394">
    <property type="component" value="Chromosome"/>
</dbReference>
<dbReference type="SMART" id="SM00267">
    <property type="entry name" value="GGDEF"/>
    <property type="match status" value="1"/>
</dbReference>
<dbReference type="PROSITE" id="PS50887">
    <property type="entry name" value="GGDEF"/>
    <property type="match status" value="1"/>
</dbReference>
<dbReference type="GO" id="GO:0052621">
    <property type="term" value="F:diguanylate cyclase activity"/>
    <property type="evidence" value="ECO:0007669"/>
    <property type="project" value="TreeGrafter"/>
</dbReference>
<dbReference type="GO" id="GO:1902201">
    <property type="term" value="P:negative regulation of bacterial-type flagellum-dependent cell motility"/>
    <property type="evidence" value="ECO:0007669"/>
    <property type="project" value="TreeGrafter"/>
</dbReference>
<keyword evidence="2" id="KW-1185">Reference proteome</keyword>
<dbReference type="PANTHER" id="PTHR45138">
    <property type="entry name" value="REGULATORY COMPONENTS OF SENSORY TRANSDUCTION SYSTEM"/>
    <property type="match status" value="1"/>
</dbReference>
<dbReference type="GO" id="GO:0043709">
    <property type="term" value="P:cell adhesion involved in single-species biofilm formation"/>
    <property type="evidence" value="ECO:0007669"/>
    <property type="project" value="TreeGrafter"/>
</dbReference>
<dbReference type="AlphaFoldDB" id="A0A402D5L5"/>
<dbReference type="InterPro" id="IPR043128">
    <property type="entry name" value="Rev_trsase/Diguanyl_cyclase"/>
</dbReference>
<sequence>MGAGAFAAMLELAHLVAPTQTAVAAFRMHLVLVTMTQSLGLTGFLVSWALIGVLFAAVVVLAFGRTGVSEQISKARREAEAYADARRKAETQLREAQETIAAQEKEIAALEARVEISAAVDSLTSLPNHRAFHLKLTEECWRAARYEAPLSVVVLDIDHFRDYNDTFGVAAGDDVLKTAARLLQRAARACDYVTRYGGQQFAIILPEATRVQAEAAAERFRAVIAGGQWQKRGIVVSAGVAAMSTGQAAAALAAQADRAVVVAKTRGRNCVAKDWEQPERLAA</sequence>
<evidence type="ECO:0000313" key="2">
    <source>
        <dbReference type="Proteomes" id="UP000287394"/>
    </source>
</evidence>